<feature type="binding site" evidence="2">
    <location>
        <position position="304"/>
    </location>
    <ligand>
        <name>Mg(2+)</name>
        <dbReference type="ChEBI" id="CHEBI:18420"/>
        <label>1</label>
        <note>catalytic</note>
    </ligand>
</feature>
<dbReference type="eggNOG" id="KOG3099">
    <property type="taxonomic scope" value="Eukaryota"/>
</dbReference>
<dbReference type="GO" id="GO:0046854">
    <property type="term" value="P:phosphatidylinositol phosphate biosynthetic process"/>
    <property type="evidence" value="ECO:0007669"/>
    <property type="project" value="InterPro"/>
</dbReference>
<dbReference type="EMBL" id="CH940650">
    <property type="protein sequence ID" value="EDW68366.1"/>
    <property type="molecule type" value="Genomic_DNA"/>
</dbReference>
<accession>B4M0I7</accession>
<sequence length="376" mass="40937">MAEHINLLRVLINCAEKAANIARVCRSNDELLALLVQEKTGAEANQRFEHDFKTLADVLIQETIRHEVGKLFPAMRDAILGEESTHFTNKLGQEITIAVGDTEAETAACLESVLDGHKQAADALAAEVHKIVEYAAKLGDIPKLPAQLDYSNLGIWIDPIDATAEYISGDSMFTDFPGITSTGLDCVTVLIGVYERDSGTPVIGIVSQPFGHKLDERVYSSSLYWGVCLPSVQAHNCNSDAGGSHGHSKIGIFSSSEQSEILQRFLDLNYQLAFSAGAGHKALKVICNEADIYVLSKGSTFRWDTCAPQAILRALGGNVLDFNASIKQQLPIPIKYVPPENIPTESGSDWKRNATGLIAVRDISILKEIFSKFAEH</sequence>
<keyword evidence="2" id="KW-0479">Metal-binding</keyword>
<feature type="binding site" evidence="2">
    <location>
        <position position="160"/>
    </location>
    <ligand>
        <name>Mg(2+)</name>
        <dbReference type="ChEBI" id="CHEBI:18420"/>
        <label>1</label>
        <note>catalytic</note>
    </ligand>
</feature>
<dbReference type="PANTHER" id="PTHR43028:SF3">
    <property type="entry name" value="INOSITOL POLYPHOSPHATE 1-PHOSPHATASE"/>
    <property type="match status" value="1"/>
</dbReference>
<dbReference type="GO" id="GO:0046872">
    <property type="term" value="F:metal ion binding"/>
    <property type="evidence" value="ECO:0007669"/>
    <property type="project" value="UniProtKB-KW"/>
</dbReference>
<dbReference type="Gene3D" id="4.10.460.10">
    <property type="entry name" value="Inositol Polyphosphate 1-phosphatase, domain 1"/>
    <property type="match status" value="1"/>
</dbReference>
<dbReference type="PANTHER" id="PTHR43028">
    <property type="entry name" value="3'(2'),5'-BISPHOSPHATE NUCLEOTIDASE 1"/>
    <property type="match status" value="1"/>
</dbReference>
<comment type="similarity">
    <text evidence="1">Belongs to the inositol monophosphatase superfamily.</text>
</comment>
<protein>
    <recommendedName>
        <fullName evidence="5">Inositol polyphosphate 1-phosphatase</fullName>
    </recommendedName>
</protein>
<dbReference type="InParanoid" id="B4M0I7"/>
<name>B4M0I7_DROVI</name>
<evidence type="ECO:0000313" key="3">
    <source>
        <dbReference type="EMBL" id="EDW68366.1"/>
    </source>
</evidence>
<dbReference type="Pfam" id="PF00459">
    <property type="entry name" value="Inositol_P"/>
    <property type="match status" value="1"/>
</dbReference>
<dbReference type="InterPro" id="IPR000760">
    <property type="entry name" value="Inositol_monophosphatase-like"/>
</dbReference>
<keyword evidence="2" id="KW-0460">Magnesium</keyword>
<evidence type="ECO:0008006" key="5">
    <source>
        <dbReference type="Google" id="ProtNLM"/>
    </source>
</evidence>
<evidence type="ECO:0000313" key="4">
    <source>
        <dbReference type="Proteomes" id="UP000008792"/>
    </source>
</evidence>
<keyword evidence="4" id="KW-1185">Reference proteome</keyword>
<dbReference type="AlphaFoldDB" id="B4M0I7"/>
<gene>
    <name evidence="3" type="primary">Dvir\GJ22570</name>
    <name evidence="3" type="ORF">Dvir_GJ22570</name>
</gene>
<feature type="binding site" evidence="2">
    <location>
        <position position="158"/>
    </location>
    <ligand>
        <name>Mg(2+)</name>
        <dbReference type="ChEBI" id="CHEBI:18420"/>
        <label>1</label>
        <note>catalytic</note>
    </ligand>
</feature>
<dbReference type="Gene3D" id="3.40.190.80">
    <property type="match status" value="1"/>
</dbReference>
<dbReference type="OMA" id="KGSTFRW"/>
<dbReference type="PhylomeDB" id="B4M0I7"/>
<reference evidence="3 4" key="1">
    <citation type="journal article" date="2007" name="Nature">
        <title>Evolution of genes and genomes on the Drosophila phylogeny.</title>
        <authorList>
            <consortium name="Drosophila 12 Genomes Consortium"/>
            <person name="Clark A.G."/>
            <person name="Eisen M.B."/>
            <person name="Smith D.R."/>
            <person name="Bergman C.M."/>
            <person name="Oliver B."/>
            <person name="Markow T.A."/>
            <person name="Kaufman T.C."/>
            <person name="Kellis M."/>
            <person name="Gelbart W."/>
            <person name="Iyer V.N."/>
            <person name="Pollard D.A."/>
            <person name="Sackton T.B."/>
            <person name="Larracuente A.M."/>
            <person name="Singh N.D."/>
            <person name="Abad J.P."/>
            <person name="Abt D.N."/>
            <person name="Adryan B."/>
            <person name="Aguade M."/>
            <person name="Akashi H."/>
            <person name="Anderson W.W."/>
            <person name="Aquadro C.F."/>
            <person name="Ardell D.H."/>
            <person name="Arguello R."/>
            <person name="Artieri C.G."/>
            <person name="Barbash D.A."/>
            <person name="Barker D."/>
            <person name="Barsanti P."/>
            <person name="Batterham P."/>
            <person name="Batzoglou S."/>
            <person name="Begun D."/>
            <person name="Bhutkar A."/>
            <person name="Blanco E."/>
            <person name="Bosak S.A."/>
            <person name="Bradley R.K."/>
            <person name="Brand A.D."/>
            <person name="Brent M.R."/>
            <person name="Brooks A.N."/>
            <person name="Brown R.H."/>
            <person name="Butlin R.K."/>
            <person name="Caggese C."/>
            <person name="Calvi B.R."/>
            <person name="Bernardo de Carvalho A."/>
            <person name="Caspi A."/>
            <person name="Castrezana S."/>
            <person name="Celniker S.E."/>
            <person name="Chang J.L."/>
            <person name="Chapple C."/>
            <person name="Chatterji S."/>
            <person name="Chinwalla A."/>
            <person name="Civetta A."/>
            <person name="Clifton S.W."/>
            <person name="Comeron J.M."/>
            <person name="Costello J.C."/>
            <person name="Coyne J.A."/>
            <person name="Daub J."/>
            <person name="David R.G."/>
            <person name="Delcher A.L."/>
            <person name="Delehaunty K."/>
            <person name="Do C.B."/>
            <person name="Ebling H."/>
            <person name="Edwards K."/>
            <person name="Eickbush T."/>
            <person name="Evans J.D."/>
            <person name="Filipski A."/>
            <person name="Findeiss S."/>
            <person name="Freyhult E."/>
            <person name="Fulton L."/>
            <person name="Fulton R."/>
            <person name="Garcia A.C."/>
            <person name="Gardiner A."/>
            <person name="Garfield D.A."/>
            <person name="Garvin B.E."/>
            <person name="Gibson G."/>
            <person name="Gilbert D."/>
            <person name="Gnerre S."/>
            <person name="Godfrey J."/>
            <person name="Good R."/>
            <person name="Gotea V."/>
            <person name="Gravely B."/>
            <person name="Greenberg A.J."/>
            <person name="Griffiths-Jones S."/>
            <person name="Gross S."/>
            <person name="Guigo R."/>
            <person name="Gustafson E.A."/>
            <person name="Haerty W."/>
            <person name="Hahn M.W."/>
            <person name="Halligan D.L."/>
            <person name="Halpern A.L."/>
            <person name="Halter G.M."/>
            <person name="Han M.V."/>
            <person name="Heger A."/>
            <person name="Hillier L."/>
            <person name="Hinrichs A.S."/>
            <person name="Holmes I."/>
            <person name="Hoskins R.A."/>
            <person name="Hubisz M.J."/>
            <person name="Hultmark D."/>
            <person name="Huntley M.A."/>
            <person name="Jaffe D.B."/>
            <person name="Jagadeeshan S."/>
            <person name="Jeck W.R."/>
            <person name="Johnson J."/>
            <person name="Jones C.D."/>
            <person name="Jordan W.C."/>
            <person name="Karpen G.H."/>
            <person name="Kataoka E."/>
            <person name="Keightley P.D."/>
            <person name="Kheradpour P."/>
            <person name="Kirkness E.F."/>
            <person name="Koerich L.B."/>
            <person name="Kristiansen K."/>
            <person name="Kudrna D."/>
            <person name="Kulathinal R.J."/>
            <person name="Kumar S."/>
            <person name="Kwok R."/>
            <person name="Lander E."/>
            <person name="Langley C.H."/>
            <person name="Lapoint R."/>
            <person name="Lazzaro B.P."/>
            <person name="Lee S.J."/>
            <person name="Levesque L."/>
            <person name="Li R."/>
            <person name="Lin C.F."/>
            <person name="Lin M.F."/>
            <person name="Lindblad-Toh K."/>
            <person name="Llopart A."/>
            <person name="Long M."/>
            <person name="Low L."/>
            <person name="Lozovsky E."/>
            <person name="Lu J."/>
            <person name="Luo M."/>
            <person name="Machado C.A."/>
            <person name="Makalowski W."/>
            <person name="Marzo M."/>
            <person name="Matsuda M."/>
            <person name="Matzkin L."/>
            <person name="McAllister B."/>
            <person name="McBride C.S."/>
            <person name="McKernan B."/>
            <person name="McKernan K."/>
            <person name="Mendez-Lago M."/>
            <person name="Minx P."/>
            <person name="Mollenhauer M.U."/>
            <person name="Montooth K."/>
            <person name="Mount S.M."/>
            <person name="Mu X."/>
            <person name="Myers E."/>
            <person name="Negre B."/>
            <person name="Newfeld S."/>
            <person name="Nielsen R."/>
            <person name="Noor M.A."/>
            <person name="O'Grady P."/>
            <person name="Pachter L."/>
            <person name="Papaceit M."/>
            <person name="Parisi M.J."/>
            <person name="Parisi M."/>
            <person name="Parts L."/>
            <person name="Pedersen J.S."/>
            <person name="Pesole G."/>
            <person name="Phillippy A.M."/>
            <person name="Ponting C.P."/>
            <person name="Pop M."/>
            <person name="Porcelli D."/>
            <person name="Powell J.R."/>
            <person name="Prohaska S."/>
            <person name="Pruitt K."/>
            <person name="Puig M."/>
            <person name="Quesneville H."/>
            <person name="Ram K.R."/>
            <person name="Rand D."/>
            <person name="Rasmussen M.D."/>
            <person name="Reed L.K."/>
            <person name="Reenan R."/>
            <person name="Reily A."/>
            <person name="Remington K.A."/>
            <person name="Rieger T.T."/>
            <person name="Ritchie M.G."/>
            <person name="Robin C."/>
            <person name="Rogers Y.H."/>
            <person name="Rohde C."/>
            <person name="Rozas J."/>
            <person name="Rubenfield M.J."/>
            <person name="Ruiz A."/>
            <person name="Russo S."/>
            <person name="Salzberg S.L."/>
            <person name="Sanchez-Gracia A."/>
            <person name="Saranga D.J."/>
            <person name="Sato H."/>
            <person name="Schaeffer S.W."/>
            <person name="Schatz M.C."/>
            <person name="Schlenke T."/>
            <person name="Schwartz R."/>
            <person name="Segarra C."/>
            <person name="Singh R.S."/>
            <person name="Sirot L."/>
            <person name="Sirota M."/>
            <person name="Sisneros N.B."/>
            <person name="Smith C.D."/>
            <person name="Smith T.F."/>
            <person name="Spieth J."/>
            <person name="Stage D.E."/>
            <person name="Stark A."/>
            <person name="Stephan W."/>
            <person name="Strausberg R.L."/>
            <person name="Strempel S."/>
            <person name="Sturgill D."/>
            <person name="Sutton G."/>
            <person name="Sutton G.G."/>
            <person name="Tao W."/>
            <person name="Teichmann S."/>
            <person name="Tobari Y.N."/>
            <person name="Tomimura Y."/>
            <person name="Tsolas J.M."/>
            <person name="Valente V.L."/>
            <person name="Venter E."/>
            <person name="Venter J.C."/>
            <person name="Vicario S."/>
            <person name="Vieira F.G."/>
            <person name="Vilella A.J."/>
            <person name="Villasante A."/>
            <person name="Walenz B."/>
            <person name="Wang J."/>
            <person name="Wasserman M."/>
            <person name="Watts T."/>
            <person name="Wilson D."/>
            <person name="Wilson R.K."/>
            <person name="Wing R.A."/>
            <person name="Wolfner M.F."/>
            <person name="Wong A."/>
            <person name="Wong G.K."/>
            <person name="Wu C.I."/>
            <person name="Wu G."/>
            <person name="Yamamoto D."/>
            <person name="Yang H.P."/>
            <person name="Yang S.P."/>
            <person name="Yorke J.A."/>
            <person name="Yoshida K."/>
            <person name="Zdobnov E."/>
            <person name="Zhang P."/>
            <person name="Zhang Y."/>
            <person name="Zimin A.V."/>
            <person name="Baldwin J."/>
            <person name="Abdouelleil A."/>
            <person name="Abdulkadir J."/>
            <person name="Abebe A."/>
            <person name="Abera B."/>
            <person name="Abreu J."/>
            <person name="Acer S.C."/>
            <person name="Aftuck L."/>
            <person name="Alexander A."/>
            <person name="An P."/>
            <person name="Anderson E."/>
            <person name="Anderson S."/>
            <person name="Arachi H."/>
            <person name="Azer M."/>
            <person name="Bachantsang P."/>
            <person name="Barry A."/>
            <person name="Bayul T."/>
            <person name="Berlin A."/>
            <person name="Bessette D."/>
            <person name="Bloom T."/>
            <person name="Blye J."/>
            <person name="Boguslavskiy L."/>
            <person name="Bonnet C."/>
            <person name="Boukhgalter B."/>
            <person name="Bourzgui I."/>
            <person name="Brown A."/>
            <person name="Cahill P."/>
            <person name="Channer S."/>
            <person name="Cheshatsang Y."/>
            <person name="Chuda L."/>
            <person name="Citroen M."/>
            <person name="Collymore A."/>
            <person name="Cooke P."/>
            <person name="Costello M."/>
            <person name="D'Aco K."/>
            <person name="Daza R."/>
            <person name="De Haan G."/>
            <person name="DeGray S."/>
            <person name="DeMaso C."/>
            <person name="Dhargay N."/>
            <person name="Dooley K."/>
            <person name="Dooley E."/>
            <person name="Doricent M."/>
            <person name="Dorje P."/>
            <person name="Dorjee K."/>
            <person name="Dupes A."/>
            <person name="Elong R."/>
            <person name="Falk J."/>
            <person name="Farina A."/>
            <person name="Faro S."/>
            <person name="Ferguson D."/>
            <person name="Fisher S."/>
            <person name="Foley C.D."/>
            <person name="Franke A."/>
            <person name="Friedrich D."/>
            <person name="Gadbois L."/>
            <person name="Gearin G."/>
            <person name="Gearin C.R."/>
            <person name="Giannoukos G."/>
            <person name="Goode T."/>
            <person name="Graham J."/>
            <person name="Grandbois E."/>
            <person name="Grewal S."/>
            <person name="Gyaltsen K."/>
            <person name="Hafez N."/>
            <person name="Hagos B."/>
            <person name="Hall J."/>
            <person name="Henson C."/>
            <person name="Hollinger A."/>
            <person name="Honan T."/>
            <person name="Huard M.D."/>
            <person name="Hughes L."/>
            <person name="Hurhula B."/>
            <person name="Husby M.E."/>
            <person name="Kamat A."/>
            <person name="Kanga B."/>
            <person name="Kashin S."/>
            <person name="Khazanovich D."/>
            <person name="Kisner P."/>
            <person name="Lance K."/>
            <person name="Lara M."/>
            <person name="Lee W."/>
            <person name="Lennon N."/>
            <person name="Letendre F."/>
            <person name="LeVine R."/>
            <person name="Lipovsky A."/>
            <person name="Liu X."/>
            <person name="Liu J."/>
            <person name="Liu S."/>
            <person name="Lokyitsang T."/>
            <person name="Lokyitsang Y."/>
            <person name="Lubonja R."/>
            <person name="Lui A."/>
            <person name="MacDonald P."/>
            <person name="Magnisalis V."/>
            <person name="Maru K."/>
            <person name="Matthews C."/>
            <person name="McCusker W."/>
            <person name="McDonough S."/>
            <person name="Mehta T."/>
            <person name="Meldrim J."/>
            <person name="Meneus L."/>
            <person name="Mihai O."/>
            <person name="Mihalev A."/>
            <person name="Mihova T."/>
            <person name="Mittelman R."/>
            <person name="Mlenga V."/>
            <person name="Montmayeur A."/>
            <person name="Mulrain L."/>
            <person name="Navidi A."/>
            <person name="Naylor J."/>
            <person name="Negash T."/>
            <person name="Nguyen T."/>
            <person name="Nguyen N."/>
            <person name="Nicol R."/>
            <person name="Norbu C."/>
            <person name="Norbu N."/>
            <person name="Novod N."/>
            <person name="O'Neill B."/>
            <person name="Osman S."/>
            <person name="Markiewicz E."/>
            <person name="Oyono O.L."/>
            <person name="Patti C."/>
            <person name="Phunkhang P."/>
            <person name="Pierre F."/>
            <person name="Priest M."/>
            <person name="Raghuraman S."/>
            <person name="Rege F."/>
            <person name="Reyes R."/>
            <person name="Rise C."/>
            <person name="Rogov P."/>
            <person name="Ross K."/>
            <person name="Ryan E."/>
            <person name="Settipalli S."/>
            <person name="Shea T."/>
            <person name="Sherpa N."/>
            <person name="Shi L."/>
            <person name="Shih D."/>
            <person name="Sparrow T."/>
            <person name="Spaulding J."/>
            <person name="Stalker J."/>
            <person name="Stange-Thomann N."/>
            <person name="Stavropoulos S."/>
            <person name="Stone C."/>
            <person name="Strader C."/>
            <person name="Tesfaye S."/>
            <person name="Thomson T."/>
            <person name="Thoulutsang Y."/>
            <person name="Thoulutsang D."/>
            <person name="Topham K."/>
            <person name="Topping I."/>
            <person name="Tsamla T."/>
            <person name="Vassiliev H."/>
            <person name="Vo A."/>
            <person name="Wangchuk T."/>
            <person name="Wangdi T."/>
            <person name="Weiand M."/>
            <person name="Wilkinson J."/>
            <person name="Wilson A."/>
            <person name="Yadav S."/>
            <person name="Young G."/>
            <person name="Yu Q."/>
            <person name="Zembek L."/>
            <person name="Zhong D."/>
            <person name="Zimmer A."/>
            <person name="Zwirko Z."/>
            <person name="Jaffe D.B."/>
            <person name="Alvarez P."/>
            <person name="Brockman W."/>
            <person name="Butler J."/>
            <person name="Chin C."/>
            <person name="Gnerre S."/>
            <person name="Grabherr M."/>
            <person name="Kleber M."/>
            <person name="Mauceli E."/>
            <person name="MacCallum I."/>
        </authorList>
    </citation>
    <scope>NUCLEOTIDE SEQUENCE [LARGE SCALE GENOMIC DNA]</scope>
    <source>
        <strain evidence="4">Tucson 15010-1051.87</strain>
    </source>
</reference>
<dbReference type="OrthoDB" id="9977309at2759"/>
<dbReference type="HOGENOM" id="CLU_043868_2_0_1"/>
<organism evidence="3 4">
    <name type="scientific">Drosophila virilis</name>
    <name type="common">Fruit fly</name>
    <dbReference type="NCBI Taxonomy" id="7244"/>
    <lineage>
        <taxon>Eukaryota</taxon>
        <taxon>Metazoa</taxon>
        <taxon>Ecdysozoa</taxon>
        <taxon>Arthropoda</taxon>
        <taxon>Hexapoda</taxon>
        <taxon>Insecta</taxon>
        <taxon>Pterygota</taxon>
        <taxon>Neoptera</taxon>
        <taxon>Endopterygota</taxon>
        <taxon>Diptera</taxon>
        <taxon>Brachycera</taxon>
        <taxon>Muscomorpha</taxon>
        <taxon>Ephydroidea</taxon>
        <taxon>Drosophilidae</taxon>
        <taxon>Drosophila</taxon>
    </lineage>
</organism>
<dbReference type="GO" id="GO:0004441">
    <property type="term" value="F:inositol-1,4-bisphosphate 1-phosphatase activity"/>
    <property type="evidence" value="ECO:0007669"/>
    <property type="project" value="TreeGrafter"/>
</dbReference>
<dbReference type="InterPro" id="IPR020550">
    <property type="entry name" value="Inositol_monophosphatase_CS"/>
</dbReference>
<dbReference type="InterPro" id="IPR050725">
    <property type="entry name" value="CysQ/Inositol_MonoPase"/>
</dbReference>
<dbReference type="STRING" id="7244.B4M0I7"/>
<feature type="binding site" evidence="2">
    <location>
        <position position="161"/>
    </location>
    <ligand>
        <name>Mg(2+)</name>
        <dbReference type="ChEBI" id="CHEBI:18420"/>
        <label>1</label>
        <note>catalytic</note>
    </ligand>
</feature>
<dbReference type="PROSITE" id="PS00630">
    <property type="entry name" value="IMP_2"/>
    <property type="match status" value="1"/>
</dbReference>
<comment type="cofactor">
    <cofactor evidence="2">
        <name>Mg(2+)</name>
        <dbReference type="ChEBI" id="CHEBI:18420"/>
    </cofactor>
</comment>
<dbReference type="InterPro" id="IPR044897">
    <property type="entry name" value="INPP1_dom_1"/>
</dbReference>
<proteinExistence type="inferred from homology"/>
<dbReference type="Gene3D" id="3.30.540.10">
    <property type="entry name" value="Fructose-1,6-Bisphosphatase, subunit A, domain 1"/>
    <property type="match status" value="1"/>
</dbReference>
<evidence type="ECO:0000256" key="2">
    <source>
        <dbReference type="PIRSR" id="PIRSR600760-2"/>
    </source>
</evidence>
<dbReference type="FunCoup" id="B4M0I7">
    <property type="interactions" value="124"/>
</dbReference>
<feature type="binding site" evidence="2">
    <location>
        <position position="82"/>
    </location>
    <ligand>
        <name>Mg(2+)</name>
        <dbReference type="ChEBI" id="CHEBI:18420"/>
        <label>1</label>
        <note>catalytic</note>
    </ligand>
</feature>
<evidence type="ECO:0000256" key="1">
    <source>
        <dbReference type="ARBA" id="ARBA00009759"/>
    </source>
</evidence>
<dbReference type="SUPFAM" id="SSF56655">
    <property type="entry name" value="Carbohydrate phosphatase"/>
    <property type="match status" value="1"/>
</dbReference>
<dbReference type="Proteomes" id="UP000008792">
    <property type="component" value="Unassembled WGS sequence"/>
</dbReference>